<dbReference type="InterPro" id="IPR002401">
    <property type="entry name" value="Cyt_P450_E_grp-I"/>
</dbReference>
<organism evidence="9 10">
    <name type="scientific">Novosphingobium ovatum</name>
    <dbReference type="NCBI Taxonomy" id="1908523"/>
    <lineage>
        <taxon>Bacteria</taxon>
        <taxon>Pseudomonadati</taxon>
        <taxon>Pseudomonadota</taxon>
        <taxon>Alphaproteobacteria</taxon>
        <taxon>Sphingomonadales</taxon>
        <taxon>Sphingomonadaceae</taxon>
        <taxon>Novosphingobium</taxon>
    </lineage>
</organism>
<name>A0ABW9XCL2_9SPHN</name>
<dbReference type="PANTHER" id="PTHR24291:SF50">
    <property type="entry name" value="BIFUNCTIONAL ALBAFLAVENONE MONOOXYGENASE_TERPENE SYNTHASE"/>
    <property type="match status" value="1"/>
</dbReference>
<dbReference type="SUPFAM" id="SSF48264">
    <property type="entry name" value="Cytochrome P450"/>
    <property type="match status" value="1"/>
</dbReference>
<dbReference type="Proteomes" id="UP000753724">
    <property type="component" value="Unassembled WGS sequence"/>
</dbReference>
<evidence type="ECO:0000256" key="2">
    <source>
        <dbReference type="ARBA" id="ARBA00022617"/>
    </source>
</evidence>
<dbReference type="PRINTS" id="PR00385">
    <property type="entry name" value="P450"/>
</dbReference>
<reference evidence="10" key="1">
    <citation type="submission" date="2020-01" db="EMBL/GenBank/DDBJ databases">
        <title>Sphingomonas sp. strain CSW-10.</title>
        <authorList>
            <person name="Chen W.-M."/>
        </authorList>
    </citation>
    <scope>NUCLEOTIDE SEQUENCE [LARGE SCALE GENOMIC DNA]</scope>
    <source>
        <strain evidence="10">FSY-8</strain>
    </source>
</reference>
<evidence type="ECO:0000256" key="8">
    <source>
        <dbReference type="SAM" id="MobiDB-lite"/>
    </source>
</evidence>
<dbReference type="InterPro" id="IPR001128">
    <property type="entry name" value="Cyt_P450"/>
</dbReference>
<keyword evidence="6 7" id="KW-0503">Monooxygenase</keyword>
<dbReference type="InterPro" id="IPR036396">
    <property type="entry name" value="Cyt_P450_sf"/>
</dbReference>
<evidence type="ECO:0000256" key="3">
    <source>
        <dbReference type="ARBA" id="ARBA00022723"/>
    </source>
</evidence>
<dbReference type="InterPro" id="IPR017972">
    <property type="entry name" value="Cyt_P450_CS"/>
</dbReference>
<feature type="region of interest" description="Disordered" evidence="8">
    <location>
        <begin position="1"/>
        <end position="25"/>
    </location>
</feature>
<keyword evidence="2 7" id="KW-0349">Heme</keyword>
<evidence type="ECO:0000256" key="1">
    <source>
        <dbReference type="ARBA" id="ARBA00010617"/>
    </source>
</evidence>
<dbReference type="EMBL" id="JAAAPO010000002">
    <property type="protein sequence ID" value="NBC36212.1"/>
    <property type="molecule type" value="Genomic_DNA"/>
</dbReference>
<dbReference type="InterPro" id="IPR050196">
    <property type="entry name" value="Cytochrome_P450_Monoox"/>
</dbReference>
<keyword evidence="3 7" id="KW-0479">Metal-binding</keyword>
<gene>
    <name evidence="9" type="ORF">GTZ99_06525</name>
</gene>
<dbReference type="Pfam" id="PF00067">
    <property type="entry name" value="p450"/>
    <property type="match status" value="1"/>
</dbReference>
<protein>
    <submittedName>
        <fullName evidence="9">Cytochrome P450</fullName>
    </submittedName>
</protein>
<evidence type="ECO:0000256" key="4">
    <source>
        <dbReference type="ARBA" id="ARBA00023002"/>
    </source>
</evidence>
<dbReference type="PROSITE" id="PS00086">
    <property type="entry name" value="CYTOCHROME_P450"/>
    <property type="match status" value="1"/>
</dbReference>
<keyword evidence="5 7" id="KW-0408">Iron</keyword>
<dbReference type="PANTHER" id="PTHR24291">
    <property type="entry name" value="CYTOCHROME P450 FAMILY 4"/>
    <property type="match status" value="1"/>
</dbReference>
<evidence type="ECO:0000313" key="9">
    <source>
        <dbReference type="EMBL" id="NBC36212.1"/>
    </source>
</evidence>
<evidence type="ECO:0000256" key="5">
    <source>
        <dbReference type="ARBA" id="ARBA00023004"/>
    </source>
</evidence>
<comment type="similarity">
    <text evidence="1 7">Belongs to the cytochrome P450 family.</text>
</comment>
<keyword evidence="10" id="KW-1185">Reference proteome</keyword>
<dbReference type="PRINTS" id="PR00463">
    <property type="entry name" value="EP450I"/>
</dbReference>
<keyword evidence="4 7" id="KW-0560">Oxidoreductase</keyword>
<accession>A0ABW9XCL2</accession>
<evidence type="ECO:0000256" key="6">
    <source>
        <dbReference type="ARBA" id="ARBA00023033"/>
    </source>
</evidence>
<dbReference type="RefSeq" id="WP_161717448.1">
    <property type="nucleotide sequence ID" value="NZ_JAAAPO010000002.1"/>
</dbReference>
<evidence type="ECO:0000313" key="10">
    <source>
        <dbReference type="Proteomes" id="UP000753724"/>
    </source>
</evidence>
<sequence>MSECPWHAPRDAAQQTPPFEPPWPRPHDRKPGLWARFRLGWHSWVHTLCARAYGMKMGETRLPRLAMFMVNELPLVHRVLDDAEGDFPKHWLLDDLLRPLIGQGVFVANGAEWQRQRAMINPAFVHTNMARAFPVMMAAAQDLVARLKAMDLSRPVDVDPLMTHVAADVIFRTLFSRALTGAEAMVIHRAFTAYQAHAQRATTLGLYGLPRMGFGALARRQAARIRGVFAPIIAARMAARAQGVAHVPPDLLDSLLAARDPKTGQGFDESTLIDQVAVLFLAGHETTASALAWSLYLLAEVPVWQDRLRDEMAQVTGGASLAHGHLRGMEAMRNVFRESLRLYPPVSFLPRVATHAIAIRDKAIVPGDMIVAAPWLVHRNPQHWALPHAFDPDRFTTPQGIESARQAWIPFGRGPRVCVGAGFATQEAQVVLAAVLRTFRLEAARPPDLVSRLTLRPRGGVWLRFAPL</sequence>
<evidence type="ECO:0000256" key="7">
    <source>
        <dbReference type="RuleBase" id="RU000461"/>
    </source>
</evidence>
<comment type="caution">
    <text evidence="9">The sequence shown here is derived from an EMBL/GenBank/DDBJ whole genome shotgun (WGS) entry which is preliminary data.</text>
</comment>
<proteinExistence type="inferred from homology"/>
<dbReference type="Gene3D" id="1.10.630.10">
    <property type="entry name" value="Cytochrome P450"/>
    <property type="match status" value="1"/>
</dbReference>